<name>A0A176WJA3_MARPO</name>
<gene>
    <name evidence="2" type="ORF">AXG93_673s1310</name>
</gene>
<reference evidence="2" key="1">
    <citation type="submission" date="2016-03" db="EMBL/GenBank/DDBJ databases">
        <title>Mechanisms controlling the formation of the plant cell surface in tip-growing cells are functionally conserved among land plants.</title>
        <authorList>
            <person name="Honkanen S."/>
            <person name="Jones V.A."/>
            <person name="Morieri G."/>
            <person name="Champion C."/>
            <person name="Hetherington A.J."/>
            <person name="Kelly S."/>
            <person name="Saint-Marcoux D."/>
            <person name="Proust H."/>
            <person name="Prescott H."/>
            <person name="Dolan L."/>
        </authorList>
    </citation>
    <scope>NUCLEOTIDE SEQUENCE [LARGE SCALE GENOMIC DNA]</scope>
    <source>
        <tissue evidence="2">Whole gametophyte</tissue>
    </source>
</reference>
<evidence type="ECO:0000256" key="1">
    <source>
        <dbReference type="SAM" id="MobiDB-lite"/>
    </source>
</evidence>
<accession>A0A176WJA3</accession>
<evidence type="ECO:0000313" key="3">
    <source>
        <dbReference type="Proteomes" id="UP000077202"/>
    </source>
</evidence>
<feature type="region of interest" description="Disordered" evidence="1">
    <location>
        <begin position="1"/>
        <end position="21"/>
    </location>
</feature>
<dbReference type="AlphaFoldDB" id="A0A176WJA3"/>
<comment type="caution">
    <text evidence="2">The sequence shown here is derived from an EMBL/GenBank/DDBJ whole genome shotgun (WGS) entry which is preliminary data.</text>
</comment>
<dbReference type="EMBL" id="LVLJ01000698">
    <property type="protein sequence ID" value="OAE32954.1"/>
    <property type="molecule type" value="Genomic_DNA"/>
</dbReference>
<protein>
    <submittedName>
        <fullName evidence="2">Uncharacterized protein</fullName>
    </submittedName>
</protein>
<dbReference type="Proteomes" id="UP000077202">
    <property type="component" value="Unassembled WGS sequence"/>
</dbReference>
<evidence type="ECO:0000313" key="2">
    <source>
        <dbReference type="EMBL" id="OAE32954.1"/>
    </source>
</evidence>
<feature type="compositionally biased region" description="Polar residues" evidence="1">
    <location>
        <begin position="1"/>
        <end position="11"/>
    </location>
</feature>
<organism evidence="2 3">
    <name type="scientific">Marchantia polymorpha subsp. ruderalis</name>
    <dbReference type="NCBI Taxonomy" id="1480154"/>
    <lineage>
        <taxon>Eukaryota</taxon>
        <taxon>Viridiplantae</taxon>
        <taxon>Streptophyta</taxon>
        <taxon>Embryophyta</taxon>
        <taxon>Marchantiophyta</taxon>
        <taxon>Marchantiopsida</taxon>
        <taxon>Marchantiidae</taxon>
        <taxon>Marchantiales</taxon>
        <taxon>Marchantiaceae</taxon>
        <taxon>Marchantia</taxon>
    </lineage>
</organism>
<keyword evidence="3" id="KW-1185">Reference proteome</keyword>
<proteinExistence type="predicted"/>
<sequence length="343" mass="37579">MSANPSPSIQRSRVPGCASSRDASGPREFFGHVRLPRICFCSLPLAPPHCTEVDVVTEPGVLHAPPPYSVNRVPGPGSLCDLSFPPSLTLSVSPSFHLHRSFDGRFGPTINPVDSNFDGFPTVTSDATRQRQPFCVPKLLTWLARVGGAGFTTSGGGRKVGELGAFTKWKTLEHTLDRESPRALRNGRAALLRQCSSLSLSQTRFLSLAEPKERGAWRSHPLAAGIASYDANSLDQSYEETSTTATARPQGLFDWTRAPEAAPRSSSCKNVPGLTSKLSISPHLTRFRPISPQFIARFVLRMRSLSDLFPIMCVVLTPHQQHKAWGETLRRLQPSDFRVQVRG</sequence>